<dbReference type="AlphaFoldDB" id="A0AA40FDX5"/>
<proteinExistence type="inferred from homology"/>
<dbReference type="InterPro" id="IPR012132">
    <property type="entry name" value="GMC_OxRdtase"/>
</dbReference>
<comment type="similarity">
    <text evidence="1">Belongs to the GMC oxidoreductase family.</text>
</comment>
<sequence length="98" mass="10899">MILSAGAINSQKILMLPGTGPRKELEKYDIQVIRIISVERNLQDHAATSGFVIGLNFISTNENISMIEEDISNYRIAYGGPLFETGTLSSLWFHTNIL</sequence>
<dbReference type="GO" id="GO:0050660">
    <property type="term" value="F:flavin adenine dinucleotide binding"/>
    <property type="evidence" value="ECO:0007669"/>
    <property type="project" value="InterPro"/>
</dbReference>
<protein>
    <recommendedName>
        <fullName evidence="4">Glucose-methanol-choline oxidoreductase N-terminal domain-containing protein</fullName>
    </recommendedName>
</protein>
<evidence type="ECO:0000313" key="2">
    <source>
        <dbReference type="EMBL" id="KAK1117192.1"/>
    </source>
</evidence>
<dbReference type="Gene3D" id="3.50.50.60">
    <property type="entry name" value="FAD/NAD(P)-binding domain"/>
    <property type="match status" value="1"/>
</dbReference>
<reference evidence="2" key="1">
    <citation type="submission" date="2021-10" db="EMBL/GenBank/DDBJ databases">
        <title>Melipona bicolor Genome sequencing and assembly.</title>
        <authorList>
            <person name="Araujo N.S."/>
            <person name="Arias M.C."/>
        </authorList>
    </citation>
    <scope>NUCLEOTIDE SEQUENCE</scope>
    <source>
        <strain evidence="2">USP_2M_L1-L4_2017</strain>
        <tissue evidence="2">Whole body</tissue>
    </source>
</reference>
<dbReference type="EMBL" id="JAHYIQ010000054">
    <property type="protein sequence ID" value="KAK1117192.1"/>
    <property type="molecule type" value="Genomic_DNA"/>
</dbReference>
<evidence type="ECO:0008006" key="4">
    <source>
        <dbReference type="Google" id="ProtNLM"/>
    </source>
</evidence>
<evidence type="ECO:0000256" key="1">
    <source>
        <dbReference type="ARBA" id="ARBA00010790"/>
    </source>
</evidence>
<dbReference type="PANTHER" id="PTHR11552:SF147">
    <property type="entry name" value="CHOLINE DEHYDROGENASE, MITOCHONDRIAL"/>
    <property type="match status" value="1"/>
</dbReference>
<accession>A0AA40FDX5</accession>
<gene>
    <name evidence="2" type="ORF">K0M31_016889</name>
</gene>
<keyword evidence="3" id="KW-1185">Reference proteome</keyword>
<dbReference type="Gene3D" id="3.30.560.10">
    <property type="entry name" value="Glucose Oxidase, domain 3"/>
    <property type="match status" value="1"/>
</dbReference>
<organism evidence="2 3">
    <name type="scientific">Melipona bicolor</name>
    <dbReference type="NCBI Taxonomy" id="60889"/>
    <lineage>
        <taxon>Eukaryota</taxon>
        <taxon>Metazoa</taxon>
        <taxon>Ecdysozoa</taxon>
        <taxon>Arthropoda</taxon>
        <taxon>Hexapoda</taxon>
        <taxon>Insecta</taxon>
        <taxon>Pterygota</taxon>
        <taxon>Neoptera</taxon>
        <taxon>Endopterygota</taxon>
        <taxon>Hymenoptera</taxon>
        <taxon>Apocrita</taxon>
        <taxon>Aculeata</taxon>
        <taxon>Apoidea</taxon>
        <taxon>Anthophila</taxon>
        <taxon>Apidae</taxon>
        <taxon>Melipona</taxon>
    </lineage>
</organism>
<dbReference type="PANTHER" id="PTHR11552">
    <property type="entry name" value="GLUCOSE-METHANOL-CHOLINE GMC OXIDOREDUCTASE"/>
    <property type="match status" value="1"/>
</dbReference>
<evidence type="ECO:0000313" key="3">
    <source>
        <dbReference type="Proteomes" id="UP001177670"/>
    </source>
</evidence>
<dbReference type="GO" id="GO:0016491">
    <property type="term" value="F:oxidoreductase activity"/>
    <property type="evidence" value="ECO:0007669"/>
    <property type="project" value="TreeGrafter"/>
</dbReference>
<dbReference type="InterPro" id="IPR036188">
    <property type="entry name" value="FAD/NAD-bd_sf"/>
</dbReference>
<comment type="caution">
    <text evidence="2">The sequence shown here is derived from an EMBL/GenBank/DDBJ whole genome shotgun (WGS) entry which is preliminary data.</text>
</comment>
<dbReference type="Proteomes" id="UP001177670">
    <property type="component" value="Unassembled WGS sequence"/>
</dbReference>
<name>A0AA40FDX5_9HYME</name>